<feature type="region of interest" description="Disordered" evidence="1">
    <location>
        <begin position="420"/>
        <end position="507"/>
    </location>
</feature>
<dbReference type="STRING" id="135651.G0MDR4"/>
<dbReference type="AlphaFoldDB" id="G0MDR4"/>
<accession>G0MDR4</accession>
<reference evidence="3" key="1">
    <citation type="submission" date="2011-07" db="EMBL/GenBank/DDBJ databases">
        <authorList>
            <consortium name="Caenorhabditis brenneri Sequencing and Analysis Consortium"/>
            <person name="Wilson R.K."/>
        </authorList>
    </citation>
    <scope>NUCLEOTIDE SEQUENCE [LARGE SCALE GENOMIC DNA]</scope>
    <source>
        <strain evidence="3">PB2801</strain>
    </source>
</reference>
<dbReference type="InterPro" id="IPR021942">
    <property type="entry name" value="DUF3557"/>
</dbReference>
<protein>
    <submittedName>
        <fullName evidence="2">Uncharacterized protein</fullName>
    </submittedName>
</protein>
<sequence length="507" mass="58868">MSFDLKYVVAPPGTKFPRTPLSDEARNCIVYYLDPNARLLELVDHKEFKDLHESVPLRIDILQLGQNYIAVNHVKWSFVSYLHSYSPEDPLPDWVKAAHKAGGFKYDCDRYGKEDAFKGMKPGDVEIPKMGAPLENSKRKSKNAQKFVQVIRVSMDDLLTGENGVDLLYEENTIRDLLRKQACSFLGPVVVNGRRRTNEVKHLKIDCDGGILRLPQYLKMRIQFLSLPVNAFQIAFILYKIVDLKSRPLKLMKIGVVGPDDPIFTEKIWFPSVLQLQLELPEGSDKMQWKNRLLSLRPSTIQLFNHELSWKDFYGIVKNWKENNPRRRIGSLFSMCAVDVQGLMKSIKNHLRGKEAWIPEKSLLGFPRAFSVPLNSRSELNFYVEPSPYFDGTGFEFMIRMEIMEKGSAQPWKIEIEEKNDEVKVEVEQEEKEQEQEEEEDEEEEVEDDSEDEVGDEKKVDDEKGEEDDGEDEEEEDEEEDDEEEEEIDEDEEEEKNIKKQKDAEES</sequence>
<dbReference type="EMBL" id="GL379790">
    <property type="protein sequence ID" value="EGT49810.1"/>
    <property type="molecule type" value="Genomic_DNA"/>
</dbReference>
<evidence type="ECO:0000313" key="2">
    <source>
        <dbReference type="EMBL" id="EGT49810.1"/>
    </source>
</evidence>
<evidence type="ECO:0000313" key="3">
    <source>
        <dbReference type="Proteomes" id="UP000008068"/>
    </source>
</evidence>
<gene>
    <name evidence="2" type="ORF">CAEBREN_03589</name>
</gene>
<name>G0MDR4_CAEBE</name>
<dbReference type="HOGENOM" id="CLU_537743_0_0_1"/>
<feature type="compositionally biased region" description="Basic and acidic residues" evidence="1">
    <location>
        <begin position="496"/>
        <end position="507"/>
    </location>
</feature>
<dbReference type="Proteomes" id="UP000008068">
    <property type="component" value="Unassembled WGS sequence"/>
</dbReference>
<feature type="compositionally biased region" description="Acidic residues" evidence="1">
    <location>
        <begin position="463"/>
        <end position="495"/>
    </location>
</feature>
<proteinExistence type="predicted"/>
<keyword evidence="3" id="KW-1185">Reference proteome</keyword>
<dbReference type="eggNOG" id="ENOG502TJKM">
    <property type="taxonomic scope" value="Eukaryota"/>
</dbReference>
<dbReference type="InParanoid" id="G0MDR4"/>
<dbReference type="Pfam" id="PF12078">
    <property type="entry name" value="DUF3557"/>
    <property type="match status" value="1"/>
</dbReference>
<dbReference type="PANTHER" id="PTHR31379:SF1">
    <property type="entry name" value="F-BOX C PROTEIN-RELATED"/>
    <property type="match status" value="1"/>
</dbReference>
<evidence type="ECO:0000256" key="1">
    <source>
        <dbReference type="SAM" id="MobiDB-lite"/>
    </source>
</evidence>
<dbReference type="PANTHER" id="PTHR31379">
    <property type="entry name" value="F-BOX C PROTEIN-RELATED-RELATED"/>
    <property type="match status" value="1"/>
</dbReference>
<feature type="compositionally biased region" description="Acidic residues" evidence="1">
    <location>
        <begin position="428"/>
        <end position="455"/>
    </location>
</feature>
<organism evidence="3">
    <name type="scientific">Caenorhabditis brenneri</name>
    <name type="common">Nematode worm</name>
    <dbReference type="NCBI Taxonomy" id="135651"/>
    <lineage>
        <taxon>Eukaryota</taxon>
        <taxon>Metazoa</taxon>
        <taxon>Ecdysozoa</taxon>
        <taxon>Nematoda</taxon>
        <taxon>Chromadorea</taxon>
        <taxon>Rhabditida</taxon>
        <taxon>Rhabditina</taxon>
        <taxon>Rhabditomorpha</taxon>
        <taxon>Rhabditoidea</taxon>
        <taxon>Rhabditidae</taxon>
        <taxon>Peloderinae</taxon>
        <taxon>Caenorhabditis</taxon>
    </lineage>
</organism>